<evidence type="ECO:0000256" key="13">
    <source>
        <dbReference type="ARBA" id="ARBA00022840"/>
    </source>
</evidence>
<evidence type="ECO:0000256" key="16">
    <source>
        <dbReference type="ARBA" id="ARBA00023014"/>
    </source>
</evidence>
<dbReference type="GO" id="GO:0051539">
    <property type="term" value="F:4 iron, 4 sulfur cluster binding"/>
    <property type="evidence" value="ECO:0007669"/>
    <property type="project" value="UniProtKB-KW"/>
</dbReference>
<keyword evidence="13" id="KW-0067">ATP-binding</keyword>
<proteinExistence type="predicted"/>
<comment type="caution">
    <text evidence="21">The sequence shown here is derived from an EMBL/GenBank/DDBJ whole genome shotgun (WGS) entry which is preliminary data.</text>
</comment>
<dbReference type="InterPro" id="IPR011712">
    <property type="entry name" value="Sig_transdc_His_kin_sub3_dim/P"/>
</dbReference>
<dbReference type="PATRIC" id="fig|882800.3.peg.2524"/>
<dbReference type="AlphaFoldDB" id="H1KIW3"/>
<evidence type="ECO:0000256" key="19">
    <source>
        <dbReference type="SAM" id="MobiDB-lite"/>
    </source>
</evidence>
<dbReference type="SUPFAM" id="SSF55874">
    <property type="entry name" value="ATPase domain of HSP90 chaperone/DNA topoisomerase II/histidine kinase"/>
    <property type="match status" value="1"/>
</dbReference>
<keyword evidence="8" id="KW-0597">Phosphoprotein</keyword>
<dbReference type="PROSITE" id="PS50109">
    <property type="entry name" value="HIS_KIN"/>
    <property type="match status" value="1"/>
</dbReference>
<keyword evidence="15" id="KW-0902">Two-component regulatory system</keyword>
<evidence type="ECO:0000256" key="8">
    <source>
        <dbReference type="ARBA" id="ARBA00022553"/>
    </source>
</evidence>
<dbReference type="GO" id="GO:0016020">
    <property type="term" value="C:membrane"/>
    <property type="evidence" value="ECO:0007669"/>
    <property type="project" value="InterPro"/>
</dbReference>
<dbReference type="GO" id="GO:0005737">
    <property type="term" value="C:cytoplasm"/>
    <property type="evidence" value="ECO:0007669"/>
    <property type="project" value="UniProtKB-SubCell"/>
</dbReference>
<evidence type="ECO:0000259" key="20">
    <source>
        <dbReference type="PROSITE" id="PS50109"/>
    </source>
</evidence>
<sequence length="411" mass="44508">MSGGASSMDQSVATAAGSGPLTADAARVLDAVDAPVLVVARSGSIAYANDPARLLLTREDPSRTHLSGHTSRNSETSPADKHALTGKISTVFLARARATRTPLPGVIAIKRGSGIRRYRCHGFRLNREGIDPLVLLRLLPTPEMRFNLQATEAAMLRRELAARERHQRSQQALLRERDLLLADLRSSAQARLRAERDRDAVLAQLYRAHQAERERLARELHDEAGQQLAWLKLQLDRLRRAPSPTQVEAMLKQVDAISASLRQVVRELRPVTLTELGLILALGGLVREWSDQSAIPIDFQLSGTTVRLTPEIEVTIFRLVQEALTNVVKHAPGARHVSVTLQYASTGVTLAIEDDGPGLACEQAPEARRAGGGFGLAGMRERLTLLGGTLMIESPPGGGTTILARLPLTGG</sequence>
<keyword evidence="11" id="KW-0547">Nucleotide-binding</keyword>
<keyword evidence="6" id="KW-0004">4Fe-4S</keyword>
<keyword evidence="10" id="KW-0479">Metal-binding</keyword>
<dbReference type="GO" id="GO:0005524">
    <property type="term" value="F:ATP binding"/>
    <property type="evidence" value="ECO:0007669"/>
    <property type="project" value="UniProtKB-KW"/>
</dbReference>
<keyword evidence="16" id="KW-0411">Iron-sulfur</keyword>
<evidence type="ECO:0000256" key="10">
    <source>
        <dbReference type="ARBA" id="ARBA00022723"/>
    </source>
</evidence>
<dbReference type="Gene3D" id="3.30.565.10">
    <property type="entry name" value="Histidine kinase-like ATPase, C-terminal domain"/>
    <property type="match status" value="1"/>
</dbReference>
<feature type="region of interest" description="Disordered" evidence="19">
    <location>
        <begin position="56"/>
        <end position="81"/>
    </location>
</feature>
<feature type="compositionally biased region" description="Polar residues" evidence="19">
    <location>
        <begin position="64"/>
        <end position="77"/>
    </location>
</feature>
<dbReference type="Pfam" id="PF02518">
    <property type="entry name" value="HATPase_c"/>
    <property type="match status" value="1"/>
</dbReference>
<dbReference type="GO" id="GO:0000155">
    <property type="term" value="F:phosphorelay sensor kinase activity"/>
    <property type="evidence" value="ECO:0007669"/>
    <property type="project" value="InterPro"/>
</dbReference>
<dbReference type="InterPro" id="IPR050482">
    <property type="entry name" value="Sensor_HK_TwoCompSys"/>
</dbReference>
<dbReference type="PRINTS" id="PR00344">
    <property type="entry name" value="BCTRLSENSOR"/>
</dbReference>
<keyword evidence="12 21" id="KW-0418">Kinase</keyword>
<dbReference type="Gene3D" id="1.20.5.1930">
    <property type="match status" value="1"/>
</dbReference>
<dbReference type="InterPro" id="IPR003594">
    <property type="entry name" value="HATPase_dom"/>
</dbReference>
<dbReference type="PANTHER" id="PTHR24421">
    <property type="entry name" value="NITRATE/NITRITE SENSOR PROTEIN NARX-RELATED"/>
    <property type="match status" value="1"/>
</dbReference>
<dbReference type="Proteomes" id="UP000004382">
    <property type="component" value="Unassembled WGS sequence"/>
</dbReference>
<comment type="catalytic activity">
    <reaction evidence="1">
        <text>ATP + protein L-histidine = ADP + protein N-phospho-L-histidine.</text>
        <dbReference type="EC" id="2.7.13.3"/>
    </reaction>
</comment>
<feature type="domain" description="Histidine kinase" evidence="20">
    <location>
        <begin position="219"/>
        <end position="410"/>
    </location>
</feature>
<keyword evidence="14" id="KW-0408">Iron</keyword>
<dbReference type="GO" id="GO:0046983">
    <property type="term" value="F:protein dimerization activity"/>
    <property type="evidence" value="ECO:0007669"/>
    <property type="project" value="InterPro"/>
</dbReference>
<evidence type="ECO:0000313" key="21">
    <source>
        <dbReference type="EMBL" id="EHP92548.1"/>
    </source>
</evidence>
<evidence type="ECO:0000313" key="22">
    <source>
        <dbReference type="Proteomes" id="UP000004382"/>
    </source>
</evidence>
<comment type="cofactor">
    <cofactor evidence="2">
        <name>[4Fe-4S] cluster</name>
        <dbReference type="ChEBI" id="CHEBI:49883"/>
    </cofactor>
</comment>
<evidence type="ECO:0000256" key="14">
    <source>
        <dbReference type="ARBA" id="ARBA00023004"/>
    </source>
</evidence>
<dbReference type="CDD" id="cd16917">
    <property type="entry name" value="HATPase_UhpB-NarQ-NarX-like"/>
    <property type="match status" value="1"/>
</dbReference>
<evidence type="ECO:0000256" key="15">
    <source>
        <dbReference type="ARBA" id="ARBA00023012"/>
    </source>
</evidence>
<evidence type="ECO:0000256" key="17">
    <source>
        <dbReference type="ARBA" id="ARBA00024827"/>
    </source>
</evidence>
<accession>H1KIW3</accession>
<keyword evidence="9" id="KW-0808">Transferase</keyword>
<name>H1KIW3_METEX</name>
<evidence type="ECO:0000256" key="3">
    <source>
        <dbReference type="ARBA" id="ARBA00004496"/>
    </source>
</evidence>
<evidence type="ECO:0000256" key="18">
    <source>
        <dbReference type="ARBA" id="ARBA00030800"/>
    </source>
</evidence>
<dbReference type="GO" id="GO:0046872">
    <property type="term" value="F:metal ion binding"/>
    <property type="evidence" value="ECO:0007669"/>
    <property type="project" value="UniProtKB-KW"/>
</dbReference>
<evidence type="ECO:0000256" key="2">
    <source>
        <dbReference type="ARBA" id="ARBA00001966"/>
    </source>
</evidence>
<evidence type="ECO:0000256" key="5">
    <source>
        <dbReference type="ARBA" id="ARBA00017322"/>
    </source>
</evidence>
<dbReference type="SMART" id="SM00387">
    <property type="entry name" value="HATPase_c"/>
    <property type="match status" value="1"/>
</dbReference>
<dbReference type="InterPro" id="IPR005467">
    <property type="entry name" value="His_kinase_dom"/>
</dbReference>
<evidence type="ECO:0000256" key="11">
    <source>
        <dbReference type="ARBA" id="ARBA00022741"/>
    </source>
</evidence>
<evidence type="ECO:0000256" key="1">
    <source>
        <dbReference type="ARBA" id="ARBA00000085"/>
    </source>
</evidence>
<gene>
    <name evidence="21" type="ORF">MetexDRAFT_2575</name>
</gene>
<evidence type="ECO:0000256" key="4">
    <source>
        <dbReference type="ARBA" id="ARBA00012438"/>
    </source>
</evidence>
<comment type="function">
    <text evidence="17">Member of the two-component regulatory system NreB/NreC involved in the control of dissimilatory nitrate/nitrite reduction in response to oxygen. NreB functions as a direct oxygen sensor histidine kinase which is autophosphorylated, in the absence of oxygen, probably at the conserved histidine residue, and transfers its phosphate group probably to a conserved aspartate residue of NreC. NreB/NreC activates the expression of the nitrate (narGHJI) and nitrite (nir) reductase operons, as well as the putative nitrate transporter gene narT.</text>
</comment>
<comment type="subcellular location">
    <subcellularLocation>
        <location evidence="3">Cytoplasm</location>
    </subcellularLocation>
</comment>
<dbReference type="EC" id="2.7.13.3" evidence="4"/>
<dbReference type="InterPro" id="IPR036890">
    <property type="entry name" value="HATPase_C_sf"/>
</dbReference>
<reference evidence="21 22" key="1">
    <citation type="submission" date="2011-09" db="EMBL/GenBank/DDBJ databases">
        <title>The draft genome of Methylobacterium extorquens DSM 13060.</title>
        <authorList>
            <consortium name="US DOE Joint Genome Institute (JGI-PGF)"/>
            <person name="Lucas S."/>
            <person name="Han J."/>
            <person name="Lapidus A."/>
            <person name="Cheng J.-F."/>
            <person name="Goodwin L."/>
            <person name="Pitluck S."/>
            <person name="Peters L."/>
            <person name="Land M.L."/>
            <person name="Hauser L."/>
            <person name="Koskimaki J."/>
            <person name="Halonen O."/>
            <person name="Pirttila A."/>
            <person name="Frank C."/>
            <person name="Woyke T.J."/>
        </authorList>
    </citation>
    <scope>NUCLEOTIDE SEQUENCE [LARGE SCALE GENOMIC DNA]</scope>
    <source>
        <strain evidence="21 22">DSM 13060</strain>
    </source>
</reference>
<evidence type="ECO:0000256" key="6">
    <source>
        <dbReference type="ARBA" id="ARBA00022485"/>
    </source>
</evidence>
<dbReference type="PANTHER" id="PTHR24421:SF10">
    <property type="entry name" value="NITRATE_NITRITE SENSOR PROTEIN NARQ"/>
    <property type="match status" value="1"/>
</dbReference>
<evidence type="ECO:0000256" key="7">
    <source>
        <dbReference type="ARBA" id="ARBA00022490"/>
    </source>
</evidence>
<keyword evidence="7" id="KW-0963">Cytoplasm</keyword>
<protein>
    <recommendedName>
        <fullName evidence="5">Oxygen sensor histidine kinase NreB</fullName>
        <ecNumber evidence="4">2.7.13.3</ecNumber>
    </recommendedName>
    <alternativeName>
        <fullName evidence="18">Nitrogen regulation protein B</fullName>
    </alternativeName>
</protein>
<dbReference type="EMBL" id="AGJK01000058">
    <property type="protein sequence ID" value="EHP92548.1"/>
    <property type="molecule type" value="Genomic_DNA"/>
</dbReference>
<dbReference type="Pfam" id="PF07730">
    <property type="entry name" value="HisKA_3"/>
    <property type="match status" value="1"/>
</dbReference>
<evidence type="ECO:0000256" key="12">
    <source>
        <dbReference type="ARBA" id="ARBA00022777"/>
    </source>
</evidence>
<dbReference type="InterPro" id="IPR004358">
    <property type="entry name" value="Sig_transdc_His_kin-like_C"/>
</dbReference>
<organism evidence="21 22">
    <name type="scientific">Methylorubrum extorquens DSM 13060</name>
    <dbReference type="NCBI Taxonomy" id="882800"/>
    <lineage>
        <taxon>Bacteria</taxon>
        <taxon>Pseudomonadati</taxon>
        <taxon>Pseudomonadota</taxon>
        <taxon>Alphaproteobacteria</taxon>
        <taxon>Hyphomicrobiales</taxon>
        <taxon>Methylobacteriaceae</taxon>
        <taxon>Methylorubrum</taxon>
    </lineage>
</organism>
<evidence type="ECO:0000256" key="9">
    <source>
        <dbReference type="ARBA" id="ARBA00022679"/>
    </source>
</evidence>